<comment type="caution">
    <text evidence="1">The sequence shown here is derived from an EMBL/GenBank/DDBJ whole genome shotgun (WGS) entry which is preliminary data.</text>
</comment>
<evidence type="ECO:0000313" key="1">
    <source>
        <dbReference type="EMBL" id="GMN36439.1"/>
    </source>
</evidence>
<evidence type="ECO:0000313" key="2">
    <source>
        <dbReference type="Proteomes" id="UP001187192"/>
    </source>
</evidence>
<dbReference type="AlphaFoldDB" id="A0AA87ZN13"/>
<protein>
    <submittedName>
        <fullName evidence="1">Uncharacterized protein</fullName>
    </submittedName>
</protein>
<reference evidence="1" key="1">
    <citation type="submission" date="2023-07" db="EMBL/GenBank/DDBJ databases">
        <title>draft genome sequence of fig (Ficus carica).</title>
        <authorList>
            <person name="Takahashi T."/>
            <person name="Nishimura K."/>
        </authorList>
    </citation>
    <scope>NUCLEOTIDE SEQUENCE</scope>
</reference>
<sequence>MAGKGDRWFGDFDGNGRVPVGSFLTKSSPTRLGNPIGSFLTKSSPTRLGNPMVGAAISHLQSSRLISFKLCCAVEWLLHVWR</sequence>
<proteinExistence type="predicted"/>
<organism evidence="1 2">
    <name type="scientific">Ficus carica</name>
    <name type="common">Common fig</name>
    <dbReference type="NCBI Taxonomy" id="3494"/>
    <lineage>
        <taxon>Eukaryota</taxon>
        <taxon>Viridiplantae</taxon>
        <taxon>Streptophyta</taxon>
        <taxon>Embryophyta</taxon>
        <taxon>Tracheophyta</taxon>
        <taxon>Spermatophyta</taxon>
        <taxon>Magnoliopsida</taxon>
        <taxon>eudicotyledons</taxon>
        <taxon>Gunneridae</taxon>
        <taxon>Pentapetalae</taxon>
        <taxon>rosids</taxon>
        <taxon>fabids</taxon>
        <taxon>Rosales</taxon>
        <taxon>Moraceae</taxon>
        <taxon>Ficeae</taxon>
        <taxon>Ficus</taxon>
    </lineage>
</organism>
<accession>A0AA87ZN13</accession>
<keyword evidence="2" id="KW-1185">Reference proteome</keyword>
<name>A0AA87ZN13_FICCA</name>
<dbReference type="EMBL" id="BTGU01000006">
    <property type="protein sequence ID" value="GMN36439.1"/>
    <property type="molecule type" value="Genomic_DNA"/>
</dbReference>
<gene>
    <name evidence="1" type="ORF">TIFTF001_006025</name>
</gene>
<dbReference type="Proteomes" id="UP001187192">
    <property type="component" value="Unassembled WGS sequence"/>
</dbReference>